<protein>
    <recommendedName>
        <fullName evidence="1">HMA domain-containing protein</fullName>
    </recommendedName>
</protein>
<comment type="caution">
    <text evidence="2">The sequence shown here is derived from an EMBL/GenBank/DDBJ whole genome shotgun (WGS) entry which is preliminary data.</text>
</comment>
<organism evidence="2 3">
    <name type="scientific">Marispirochaeta aestuarii</name>
    <dbReference type="NCBI Taxonomy" id="1963862"/>
    <lineage>
        <taxon>Bacteria</taxon>
        <taxon>Pseudomonadati</taxon>
        <taxon>Spirochaetota</taxon>
        <taxon>Spirochaetia</taxon>
        <taxon>Spirochaetales</taxon>
        <taxon>Spirochaetaceae</taxon>
        <taxon>Marispirochaeta</taxon>
    </lineage>
</organism>
<dbReference type="STRING" id="1963862.B4O97_02145"/>
<dbReference type="OrthoDB" id="370824at2"/>
<dbReference type="EMBL" id="MWQY01000002">
    <property type="protein sequence ID" value="ORC37825.1"/>
    <property type="molecule type" value="Genomic_DNA"/>
</dbReference>
<dbReference type="SUPFAM" id="SSF55008">
    <property type="entry name" value="HMA, heavy metal-associated domain"/>
    <property type="match status" value="1"/>
</dbReference>
<dbReference type="CDD" id="cd00371">
    <property type="entry name" value="HMA"/>
    <property type="match status" value="1"/>
</dbReference>
<accession>A0A1Y1S203</accession>
<dbReference type="AlphaFoldDB" id="A0A1Y1S203"/>
<dbReference type="PROSITE" id="PS50846">
    <property type="entry name" value="HMA_2"/>
    <property type="match status" value="1"/>
</dbReference>
<keyword evidence="3" id="KW-1185">Reference proteome</keyword>
<dbReference type="GO" id="GO:0046872">
    <property type="term" value="F:metal ion binding"/>
    <property type="evidence" value="ECO:0007669"/>
    <property type="project" value="InterPro"/>
</dbReference>
<dbReference type="InterPro" id="IPR006121">
    <property type="entry name" value="HMA_dom"/>
</dbReference>
<evidence type="ECO:0000259" key="1">
    <source>
        <dbReference type="PROSITE" id="PS50846"/>
    </source>
</evidence>
<dbReference type="RefSeq" id="WP_083047863.1">
    <property type="nucleotide sequence ID" value="NZ_CAXXQO010000003.1"/>
</dbReference>
<sequence>MKNDLERTNTKQAKLKLSGATCASCVFTIEHAGRKVQGVADVNVDASKGEISVSYGGNAGSLERIKEIVHRLGYSAEIDWDTVRDA</sequence>
<evidence type="ECO:0000313" key="2">
    <source>
        <dbReference type="EMBL" id="ORC37825.1"/>
    </source>
</evidence>
<dbReference type="InterPro" id="IPR036163">
    <property type="entry name" value="HMA_dom_sf"/>
</dbReference>
<proteinExistence type="predicted"/>
<name>A0A1Y1S203_9SPIO</name>
<dbReference type="Pfam" id="PF00403">
    <property type="entry name" value="HMA"/>
    <property type="match status" value="1"/>
</dbReference>
<gene>
    <name evidence="2" type="ORF">B4O97_02145</name>
</gene>
<dbReference type="Gene3D" id="3.30.70.100">
    <property type="match status" value="1"/>
</dbReference>
<dbReference type="Proteomes" id="UP000192343">
    <property type="component" value="Unassembled WGS sequence"/>
</dbReference>
<evidence type="ECO:0000313" key="3">
    <source>
        <dbReference type="Proteomes" id="UP000192343"/>
    </source>
</evidence>
<feature type="domain" description="HMA" evidence="1">
    <location>
        <begin position="11"/>
        <end position="77"/>
    </location>
</feature>
<reference evidence="2 3" key="1">
    <citation type="submission" date="2017-03" db="EMBL/GenBank/DDBJ databases">
        <title>Draft Genome sequence of Marispirochaeta sp. strain JC444.</title>
        <authorList>
            <person name="Shivani Y."/>
            <person name="Subhash Y."/>
            <person name="Sasikala C."/>
            <person name="Ramana C."/>
        </authorList>
    </citation>
    <scope>NUCLEOTIDE SEQUENCE [LARGE SCALE GENOMIC DNA]</scope>
    <source>
        <strain evidence="2 3">JC444</strain>
    </source>
</reference>